<dbReference type="RefSeq" id="WP_119210500.1">
    <property type="nucleotide sequence ID" value="NZ_QSJA01000003.1"/>
</dbReference>
<dbReference type="NCBIfam" id="TIGR00690">
    <property type="entry name" value="rpoZ"/>
    <property type="match status" value="1"/>
</dbReference>
<dbReference type="Proteomes" id="UP000283431">
    <property type="component" value="Unassembled WGS sequence"/>
</dbReference>
<evidence type="ECO:0000256" key="1">
    <source>
        <dbReference type="ARBA" id="ARBA00006711"/>
    </source>
</evidence>
<keyword evidence="7 10" id="KW-0804">Transcription</keyword>
<dbReference type="InterPro" id="IPR006110">
    <property type="entry name" value="Pol_omega/Rpo6/RPB6"/>
</dbReference>
<dbReference type="GO" id="GO:0003677">
    <property type="term" value="F:DNA binding"/>
    <property type="evidence" value="ECO:0007669"/>
    <property type="project" value="UniProtKB-UniRule"/>
</dbReference>
<dbReference type="Proteomes" id="UP000285209">
    <property type="component" value="Unassembled WGS sequence"/>
</dbReference>
<dbReference type="PANTHER" id="PTHR34476">
    <property type="entry name" value="DNA-DIRECTED RNA POLYMERASE SUBUNIT OMEGA"/>
    <property type="match status" value="1"/>
</dbReference>
<organism evidence="12 13">
    <name type="scientific">Agathobacter rectalis</name>
    <dbReference type="NCBI Taxonomy" id="39491"/>
    <lineage>
        <taxon>Bacteria</taxon>
        <taxon>Bacillati</taxon>
        <taxon>Bacillota</taxon>
        <taxon>Clostridia</taxon>
        <taxon>Lachnospirales</taxon>
        <taxon>Lachnospiraceae</taxon>
        <taxon>Agathobacter</taxon>
    </lineage>
</organism>
<evidence type="ECO:0000256" key="8">
    <source>
        <dbReference type="ARBA" id="ARBA00029924"/>
    </source>
</evidence>
<dbReference type="SMART" id="SM01409">
    <property type="entry name" value="RNA_pol_Rpb6"/>
    <property type="match status" value="1"/>
</dbReference>
<dbReference type="EC" id="2.7.7.6" evidence="2 10"/>
<comment type="caution">
    <text evidence="12">The sequence shown here is derived from an EMBL/GenBank/DDBJ whole genome shotgun (WGS) entry which is preliminary data.</text>
</comment>
<evidence type="ECO:0000256" key="5">
    <source>
        <dbReference type="ARBA" id="ARBA00022679"/>
    </source>
</evidence>
<comment type="function">
    <text evidence="10">Promotes RNA polymerase assembly. Latches the N- and C-terminal regions of the beta' subunit thereby facilitating its interaction with the beta and alpha subunits.</text>
</comment>
<dbReference type="SUPFAM" id="SSF63562">
    <property type="entry name" value="RPB6/omega subunit-like"/>
    <property type="match status" value="1"/>
</dbReference>
<dbReference type="Pfam" id="PF01192">
    <property type="entry name" value="RNA_pol_Rpb6"/>
    <property type="match status" value="1"/>
</dbReference>
<protein>
    <recommendedName>
        <fullName evidence="3 10">DNA-directed RNA polymerase subunit omega</fullName>
        <shortName evidence="10">RNAP omega subunit</shortName>
        <ecNumber evidence="2 10">2.7.7.6</ecNumber>
    </recommendedName>
    <alternativeName>
        <fullName evidence="10">RNA polymerase omega subunit</fullName>
    </alternativeName>
    <alternativeName>
        <fullName evidence="8 10">Transcriptase subunit omega</fullName>
    </alternativeName>
</protein>
<keyword evidence="6 10" id="KW-0548">Nucleotidyltransferase</keyword>
<evidence type="ECO:0000256" key="2">
    <source>
        <dbReference type="ARBA" id="ARBA00012418"/>
    </source>
</evidence>
<gene>
    <name evidence="10" type="primary">rpoZ</name>
    <name evidence="12" type="ORF">DW975_04380</name>
    <name evidence="11" type="ORF">DXA03_00395</name>
</gene>
<reference evidence="13 14" key="1">
    <citation type="submission" date="2018-08" db="EMBL/GenBank/DDBJ databases">
        <title>A genome reference for cultivated species of the human gut microbiota.</title>
        <authorList>
            <person name="Zou Y."/>
            <person name="Xue W."/>
            <person name="Luo G."/>
        </authorList>
    </citation>
    <scope>NUCLEOTIDE SEQUENCE [LARGE SCALE GENOMIC DNA]</scope>
    <source>
        <strain evidence="12 13">AM48-7</strain>
        <strain evidence="11 14">AM54-25XD</strain>
    </source>
</reference>
<keyword evidence="4 10" id="KW-0240">DNA-directed RNA polymerase</keyword>
<dbReference type="InterPro" id="IPR003716">
    <property type="entry name" value="DNA-dir_RNA_pol_omega"/>
</dbReference>
<evidence type="ECO:0000313" key="11">
    <source>
        <dbReference type="EMBL" id="RGZ20010.1"/>
    </source>
</evidence>
<comment type="subunit">
    <text evidence="10">The RNAP catalytic core consists of 2 alpha, 1 beta, 1 beta' and 1 omega subunit. When a sigma factor is associated with the core the holoenzyme is formed, which can initiate transcription.</text>
</comment>
<evidence type="ECO:0000313" key="12">
    <source>
        <dbReference type="EMBL" id="RGZ76038.1"/>
    </source>
</evidence>
<proteinExistence type="inferred from homology"/>
<keyword evidence="5 10" id="KW-0808">Transferase</keyword>
<evidence type="ECO:0000256" key="4">
    <source>
        <dbReference type="ARBA" id="ARBA00022478"/>
    </source>
</evidence>
<sequence length="98" mass="10849">MIHPSYVELMKVVNNNVEIGEEPVVNSRYSIVIAAAKRARQIIDGAEPLIARPKCNKPLSIAVEELYTGAVRIVSDDEDLNEAKRLNLGGERLFCLSL</sequence>
<dbReference type="GO" id="GO:0003899">
    <property type="term" value="F:DNA-directed RNA polymerase activity"/>
    <property type="evidence" value="ECO:0007669"/>
    <property type="project" value="UniProtKB-UniRule"/>
</dbReference>
<dbReference type="EMBL" id="QSDV01000001">
    <property type="protein sequence ID" value="RGZ20010.1"/>
    <property type="molecule type" value="Genomic_DNA"/>
</dbReference>
<evidence type="ECO:0000256" key="7">
    <source>
        <dbReference type="ARBA" id="ARBA00023163"/>
    </source>
</evidence>
<evidence type="ECO:0000256" key="9">
    <source>
        <dbReference type="ARBA" id="ARBA00048552"/>
    </source>
</evidence>
<evidence type="ECO:0000256" key="6">
    <source>
        <dbReference type="ARBA" id="ARBA00022695"/>
    </source>
</evidence>
<dbReference type="GO" id="GO:0000428">
    <property type="term" value="C:DNA-directed RNA polymerase complex"/>
    <property type="evidence" value="ECO:0007669"/>
    <property type="project" value="UniProtKB-KW"/>
</dbReference>
<comment type="catalytic activity">
    <reaction evidence="9 10">
        <text>RNA(n) + a ribonucleoside 5'-triphosphate = RNA(n+1) + diphosphate</text>
        <dbReference type="Rhea" id="RHEA:21248"/>
        <dbReference type="Rhea" id="RHEA-COMP:14527"/>
        <dbReference type="Rhea" id="RHEA-COMP:17342"/>
        <dbReference type="ChEBI" id="CHEBI:33019"/>
        <dbReference type="ChEBI" id="CHEBI:61557"/>
        <dbReference type="ChEBI" id="CHEBI:140395"/>
        <dbReference type="EC" id="2.7.7.6"/>
    </reaction>
</comment>
<evidence type="ECO:0000256" key="10">
    <source>
        <dbReference type="HAMAP-Rule" id="MF_00366"/>
    </source>
</evidence>
<dbReference type="PANTHER" id="PTHR34476:SF1">
    <property type="entry name" value="DNA-DIRECTED RNA POLYMERASE SUBUNIT OMEGA"/>
    <property type="match status" value="1"/>
</dbReference>
<evidence type="ECO:0000313" key="14">
    <source>
        <dbReference type="Proteomes" id="UP000285209"/>
    </source>
</evidence>
<evidence type="ECO:0000313" key="13">
    <source>
        <dbReference type="Proteomes" id="UP000283431"/>
    </source>
</evidence>
<dbReference type="InterPro" id="IPR036161">
    <property type="entry name" value="RPB6/omega-like_sf"/>
</dbReference>
<name>A0A413PJ26_9FIRM</name>
<evidence type="ECO:0000256" key="3">
    <source>
        <dbReference type="ARBA" id="ARBA00013725"/>
    </source>
</evidence>
<comment type="similarity">
    <text evidence="1 10">Belongs to the RNA polymerase subunit omega family.</text>
</comment>
<dbReference type="HAMAP" id="MF_00366">
    <property type="entry name" value="RNApol_bact_RpoZ"/>
    <property type="match status" value="1"/>
</dbReference>
<dbReference type="Gene3D" id="3.90.940.10">
    <property type="match status" value="1"/>
</dbReference>
<accession>A0A413PJ26</accession>
<dbReference type="AlphaFoldDB" id="A0A413PJ26"/>
<dbReference type="GO" id="GO:0006351">
    <property type="term" value="P:DNA-templated transcription"/>
    <property type="evidence" value="ECO:0007669"/>
    <property type="project" value="UniProtKB-UniRule"/>
</dbReference>
<dbReference type="EMBL" id="QSEN01000005">
    <property type="protein sequence ID" value="RGZ76038.1"/>
    <property type="molecule type" value="Genomic_DNA"/>
</dbReference>